<organism evidence="2 3">
    <name type="scientific">Phytophthora lilii</name>
    <dbReference type="NCBI Taxonomy" id="2077276"/>
    <lineage>
        <taxon>Eukaryota</taxon>
        <taxon>Sar</taxon>
        <taxon>Stramenopiles</taxon>
        <taxon>Oomycota</taxon>
        <taxon>Peronosporomycetes</taxon>
        <taxon>Peronosporales</taxon>
        <taxon>Peronosporaceae</taxon>
        <taxon>Phytophthora</taxon>
    </lineage>
</organism>
<keyword evidence="3" id="KW-1185">Reference proteome</keyword>
<reference evidence="2" key="1">
    <citation type="submission" date="2023-04" db="EMBL/GenBank/DDBJ databases">
        <title>Phytophthora lilii NBRC 32176.</title>
        <authorList>
            <person name="Ichikawa N."/>
            <person name="Sato H."/>
            <person name="Tonouchi N."/>
        </authorList>
    </citation>
    <scope>NUCLEOTIDE SEQUENCE</scope>
    <source>
        <strain evidence="2">NBRC 32176</strain>
    </source>
</reference>
<evidence type="ECO:0000256" key="1">
    <source>
        <dbReference type="SAM" id="MobiDB-lite"/>
    </source>
</evidence>
<protein>
    <submittedName>
        <fullName evidence="2">Unnamed protein product</fullName>
    </submittedName>
</protein>
<sequence>MPDHVPRHGKHDIRQQTHLTSPPLVTRSLAATSVDRLLAMPCQNNDFGPSTTESRLARLTTVNLMPEKYSRHMRIMTKIKQICKMRVSCSTTTRGSYIIDVFTPSQSTTRIPTSLKAADFTLAAANEPQFDTLFRKPDSHIEKQFADFVRVRDQLYETAYPHANCWFCSEVIRYLLAGAVLPGALSTWMLPQRQRTKAVQRFLESLLLLAVQCPVVESNACSCHDKLPQLLFKLLFDA</sequence>
<evidence type="ECO:0000313" key="3">
    <source>
        <dbReference type="Proteomes" id="UP001165083"/>
    </source>
</evidence>
<dbReference type="EMBL" id="BSXW01000074">
    <property type="protein sequence ID" value="GMF11395.1"/>
    <property type="molecule type" value="Genomic_DNA"/>
</dbReference>
<feature type="region of interest" description="Disordered" evidence="1">
    <location>
        <begin position="1"/>
        <end position="22"/>
    </location>
</feature>
<dbReference type="OrthoDB" id="99877at2759"/>
<gene>
    <name evidence="2" type="ORF">Plil01_000210200</name>
</gene>
<comment type="caution">
    <text evidence="2">The sequence shown here is derived from an EMBL/GenBank/DDBJ whole genome shotgun (WGS) entry which is preliminary data.</text>
</comment>
<evidence type="ECO:0000313" key="2">
    <source>
        <dbReference type="EMBL" id="GMF11395.1"/>
    </source>
</evidence>
<name>A0A9W6TGK9_9STRA</name>
<accession>A0A9W6TGK9</accession>
<proteinExistence type="predicted"/>
<dbReference type="Proteomes" id="UP001165083">
    <property type="component" value="Unassembled WGS sequence"/>
</dbReference>
<dbReference type="AlphaFoldDB" id="A0A9W6TGK9"/>